<proteinExistence type="inferred from homology"/>
<feature type="compositionally biased region" description="Basic and acidic residues" evidence="10">
    <location>
        <begin position="105"/>
        <end position="115"/>
    </location>
</feature>
<evidence type="ECO:0000256" key="1">
    <source>
        <dbReference type="ARBA" id="ARBA00004123"/>
    </source>
</evidence>
<dbReference type="SUPFAM" id="SSF50447">
    <property type="entry name" value="Translation proteins"/>
    <property type="match status" value="1"/>
</dbReference>
<evidence type="ECO:0000313" key="12">
    <source>
        <dbReference type="Proteomes" id="UP001150941"/>
    </source>
</evidence>
<dbReference type="OrthoDB" id="21550at2759"/>
<dbReference type="GO" id="GO:0003723">
    <property type="term" value="F:RNA binding"/>
    <property type="evidence" value="ECO:0007669"/>
    <property type="project" value="UniProtKB-KW"/>
</dbReference>
<dbReference type="InterPro" id="IPR009000">
    <property type="entry name" value="Transl_B-barrel_sf"/>
</dbReference>
<evidence type="ECO:0000256" key="6">
    <source>
        <dbReference type="ARBA" id="ARBA00022553"/>
    </source>
</evidence>
<dbReference type="Proteomes" id="UP001150941">
    <property type="component" value="Unassembled WGS sequence"/>
</dbReference>
<feature type="compositionally biased region" description="Low complexity" evidence="10">
    <location>
        <begin position="116"/>
        <end position="131"/>
    </location>
</feature>
<feature type="compositionally biased region" description="Low complexity" evidence="10">
    <location>
        <begin position="497"/>
        <end position="509"/>
    </location>
</feature>
<dbReference type="RefSeq" id="XP_058334868.1">
    <property type="nucleotide sequence ID" value="XM_058471727.1"/>
</dbReference>
<organism evidence="11 12">
    <name type="scientific">Penicillium chermesinum</name>
    <dbReference type="NCBI Taxonomy" id="63820"/>
    <lineage>
        <taxon>Eukaryota</taxon>
        <taxon>Fungi</taxon>
        <taxon>Dikarya</taxon>
        <taxon>Ascomycota</taxon>
        <taxon>Pezizomycotina</taxon>
        <taxon>Eurotiomycetes</taxon>
        <taxon>Eurotiomycetidae</taxon>
        <taxon>Eurotiales</taxon>
        <taxon>Aspergillaceae</taxon>
        <taxon>Penicillium</taxon>
    </lineage>
</organism>
<reference evidence="11" key="2">
    <citation type="journal article" date="2023" name="IMA Fungus">
        <title>Comparative genomic study of the Penicillium genus elucidates a diverse pangenome and 15 lateral gene transfer events.</title>
        <authorList>
            <person name="Petersen C."/>
            <person name="Sorensen T."/>
            <person name="Nielsen M.R."/>
            <person name="Sondergaard T.E."/>
            <person name="Sorensen J.L."/>
            <person name="Fitzpatrick D.A."/>
            <person name="Frisvad J.C."/>
            <person name="Nielsen K.L."/>
        </authorList>
    </citation>
    <scope>NUCLEOTIDE SEQUENCE</scope>
    <source>
        <strain evidence="11">IBT 19713</strain>
    </source>
</reference>
<evidence type="ECO:0000256" key="4">
    <source>
        <dbReference type="ARBA" id="ARBA00022517"/>
    </source>
</evidence>
<dbReference type="AlphaFoldDB" id="A0A9W9TXZ4"/>
<feature type="region of interest" description="Disordered" evidence="10">
    <location>
        <begin position="1"/>
        <end position="196"/>
    </location>
</feature>
<dbReference type="InterPro" id="IPR007504">
    <property type="entry name" value="H/ACA_rnp_Gar1/Naf1"/>
</dbReference>
<evidence type="ECO:0000256" key="2">
    <source>
        <dbReference type="ARBA" id="ARBA00009801"/>
    </source>
</evidence>
<protein>
    <recommendedName>
        <fullName evidence="3">H/ACA ribonucleoprotein complex non-core subunit NAF1</fullName>
    </recommendedName>
    <alternativeName>
        <fullName evidence="9">Nuclear assembly factor 1</fullName>
    </alternativeName>
</protein>
<evidence type="ECO:0000256" key="10">
    <source>
        <dbReference type="SAM" id="MobiDB-lite"/>
    </source>
</evidence>
<dbReference type="GO" id="GO:0005732">
    <property type="term" value="C:sno(s)RNA-containing ribonucleoprotein complex"/>
    <property type="evidence" value="ECO:0007669"/>
    <property type="project" value="InterPro"/>
</dbReference>
<evidence type="ECO:0000313" key="11">
    <source>
        <dbReference type="EMBL" id="KAJ5247447.1"/>
    </source>
</evidence>
<keyword evidence="12" id="KW-1185">Reference proteome</keyword>
<feature type="compositionally biased region" description="Polar residues" evidence="10">
    <location>
        <begin position="601"/>
        <end position="610"/>
    </location>
</feature>
<feature type="compositionally biased region" description="Low complexity" evidence="10">
    <location>
        <begin position="170"/>
        <end position="184"/>
    </location>
</feature>
<feature type="compositionally biased region" description="Basic and acidic residues" evidence="10">
    <location>
        <begin position="424"/>
        <end position="440"/>
    </location>
</feature>
<evidence type="ECO:0000256" key="3">
    <source>
        <dbReference type="ARBA" id="ARBA00021438"/>
    </source>
</evidence>
<dbReference type="InterPro" id="IPR038664">
    <property type="entry name" value="Gar1/Naf1_Cbf5-bd_sf"/>
</dbReference>
<keyword evidence="7" id="KW-0694">RNA-binding</keyword>
<keyword evidence="4" id="KW-0690">Ribosome biogenesis</keyword>
<feature type="compositionally biased region" description="Acidic residues" evidence="10">
    <location>
        <begin position="185"/>
        <end position="194"/>
    </location>
</feature>
<dbReference type="GO" id="GO:0005634">
    <property type="term" value="C:nucleus"/>
    <property type="evidence" value="ECO:0007669"/>
    <property type="project" value="UniProtKB-SubCell"/>
</dbReference>
<comment type="similarity">
    <text evidence="2">Belongs to the NAF1 family.</text>
</comment>
<dbReference type="PANTHER" id="PTHR31633:SF1">
    <property type="entry name" value="H_ACA RIBONUCLEOPROTEIN COMPLEX NON-CORE SUBUNIT NAF1"/>
    <property type="match status" value="1"/>
</dbReference>
<feature type="region of interest" description="Disordered" evidence="10">
    <location>
        <begin position="379"/>
        <end position="539"/>
    </location>
</feature>
<feature type="region of interest" description="Disordered" evidence="10">
    <location>
        <begin position="570"/>
        <end position="610"/>
    </location>
</feature>
<dbReference type="Pfam" id="PF04410">
    <property type="entry name" value="Gar1"/>
    <property type="match status" value="1"/>
</dbReference>
<keyword evidence="6" id="KW-0597">Phosphoprotein</keyword>
<feature type="region of interest" description="Disordered" evidence="10">
    <location>
        <begin position="214"/>
        <end position="235"/>
    </location>
</feature>
<dbReference type="GeneID" id="83199030"/>
<dbReference type="PANTHER" id="PTHR31633">
    <property type="entry name" value="H/ACA RIBONUCLEOPROTEIN COMPLEX NON-CORE SUBUNIT NAF1"/>
    <property type="match status" value="1"/>
</dbReference>
<gene>
    <name evidence="11" type="ORF">N7468_002430</name>
</gene>
<feature type="compositionally biased region" description="Basic and acidic residues" evidence="10">
    <location>
        <begin position="453"/>
        <end position="476"/>
    </location>
</feature>
<name>A0A9W9TXZ4_9EURO</name>
<dbReference type="GO" id="GO:0000493">
    <property type="term" value="P:box H/ACA snoRNP assembly"/>
    <property type="evidence" value="ECO:0007669"/>
    <property type="project" value="InterPro"/>
</dbReference>
<evidence type="ECO:0000256" key="5">
    <source>
        <dbReference type="ARBA" id="ARBA00022552"/>
    </source>
</evidence>
<feature type="compositionally biased region" description="Polar residues" evidence="10">
    <location>
        <begin position="81"/>
        <end position="104"/>
    </location>
</feature>
<dbReference type="InterPro" id="IPR040309">
    <property type="entry name" value="Naf1"/>
</dbReference>
<feature type="compositionally biased region" description="Basic residues" evidence="10">
    <location>
        <begin position="379"/>
        <end position="394"/>
    </location>
</feature>
<dbReference type="Gene3D" id="2.40.10.230">
    <property type="entry name" value="Probable tRNA pseudouridine synthase domain"/>
    <property type="match status" value="1"/>
</dbReference>
<evidence type="ECO:0000256" key="9">
    <source>
        <dbReference type="ARBA" id="ARBA00076743"/>
    </source>
</evidence>
<keyword evidence="5" id="KW-0698">rRNA processing</keyword>
<sequence>MNDSKDPPGELLDSTNPSPKLEASRIDTPGNGTNSYNNSLSAPTTLPDGSCKQALPAADPLAPVQPASADSHPVIPGLGLVNSSNNQPTSEPSAEHAAQQTPSKTLEHDAVRQETAHTTATEEQQPQAQAEDVGRDAMEVDEVAGHGNEPSSAQGAMNQDGGDNPEWEVDSSPYESSSDSSTSSDSDDSDESDDDSFHRLTREEQARLLMQVEVSDDEGEEGASGGQVRSANEMAEEALPIPDVTVTPEMEIAYLGKVQNVVDNFVLIAANTSGEYQVLQQGSLLCFEDRKVAGVVADLIGQVEHPFYTVTFPTPDDARQSGLSVGTPVYYVVAHSTFVFTQPLKGMKGSDASNLHDEEVAEDDVEFSDDEAEAEYKRKLKQKRNEKKAGRSKKGPPGPSNLGRSVYGTDGSGDGYNRLSRPKNYHEMMEKSEAPVEGSERGPSTRGGYGRGRGSDRGRGGHGRDSRGDSRRESHQSHQQPDAFQELQPPAFQPHVAYGQPAYPQQQPGLVMPPFPQWPQQQPAQYPAAPAQAPQPFPFQFPFQQMLGQQNFPSIPLGAHVNPMFLAMQQFQQHQQQQQQFQQAQQWSAAQAQNQAKPEQDQQPNLNKSN</sequence>
<evidence type="ECO:0000256" key="7">
    <source>
        <dbReference type="ARBA" id="ARBA00022884"/>
    </source>
</evidence>
<feature type="compositionally biased region" description="Low complexity" evidence="10">
    <location>
        <begin position="570"/>
        <end position="596"/>
    </location>
</feature>
<dbReference type="EMBL" id="JAPQKS010000002">
    <property type="protein sequence ID" value="KAJ5247447.1"/>
    <property type="molecule type" value="Genomic_DNA"/>
</dbReference>
<dbReference type="GO" id="GO:0001522">
    <property type="term" value="P:pseudouridine synthesis"/>
    <property type="evidence" value="ECO:0007669"/>
    <property type="project" value="InterPro"/>
</dbReference>
<keyword evidence="8" id="KW-0539">Nucleus</keyword>
<comment type="subcellular location">
    <subcellularLocation>
        <location evidence="1">Nucleus</location>
    </subcellularLocation>
</comment>
<dbReference type="FunFam" id="2.40.10.230:FF:000002">
    <property type="entry name" value="H/ACA ribonucleoprotein complex non-core subunit NAF1"/>
    <property type="match status" value="1"/>
</dbReference>
<comment type="caution">
    <text evidence="11">The sequence shown here is derived from an EMBL/GenBank/DDBJ whole genome shotgun (WGS) entry which is preliminary data.</text>
</comment>
<accession>A0A9W9TXZ4</accession>
<reference evidence="11" key="1">
    <citation type="submission" date="2022-11" db="EMBL/GenBank/DDBJ databases">
        <authorList>
            <person name="Petersen C."/>
        </authorList>
    </citation>
    <scope>NUCLEOTIDE SEQUENCE</scope>
    <source>
        <strain evidence="11">IBT 19713</strain>
    </source>
</reference>
<feature type="compositionally biased region" description="Polar residues" evidence="10">
    <location>
        <begin position="30"/>
        <end position="44"/>
    </location>
</feature>
<feature type="compositionally biased region" description="Low complexity" evidence="10">
    <location>
        <begin position="518"/>
        <end position="532"/>
    </location>
</feature>
<dbReference type="GO" id="GO:0006364">
    <property type="term" value="P:rRNA processing"/>
    <property type="evidence" value="ECO:0007669"/>
    <property type="project" value="UniProtKB-KW"/>
</dbReference>
<evidence type="ECO:0000256" key="8">
    <source>
        <dbReference type="ARBA" id="ARBA00023242"/>
    </source>
</evidence>